<reference evidence="9" key="1">
    <citation type="journal article" date="2020" name="Fungal Divers.">
        <title>Resolving the Mortierellaceae phylogeny through synthesis of multi-gene phylogenetics and phylogenomics.</title>
        <authorList>
            <person name="Vandepol N."/>
            <person name="Liber J."/>
            <person name="Desiro A."/>
            <person name="Na H."/>
            <person name="Kennedy M."/>
            <person name="Barry K."/>
            <person name="Grigoriev I.V."/>
            <person name="Miller A.N."/>
            <person name="O'Donnell K."/>
            <person name="Stajich J.E."/>
            <person name="Bonito G."/>
        </authorList>
    </citation>
    <scope>NUCLEOTIDE SEQUENCE</scope>
    <source>
        <strain evidence="9">KOD1015</strain>
    </source>
</reference>
<evidence type="ECO:0000256" key="7">
    <source>
        <dbReference type="RuleBase" id="RU363073"/>
    </source>
</evidence>
<dbReference type="PANTHER" id="PTHR23519:SF1">
    <property type="entry name" value="AUTOPHAGY-RELATED PROTEIN 22"/>
    <property type="match status" value="1"/>
</dbReference>
<evidence type="ECO:0000256" key="5">
    <source>
        <dbReference type="ARBA" id="ARBA00022989"/>
    </source>
</evidence>
<keyword evidence="4 7" id="KW-0812">Transmembrane</keyword>
<dbReference type="InterPro" id="IPR029063">
    <property type="entry name" value="SAM-dependent_MTases_sf"/>
</dbReference>
<dbReference type="Gene3D" id="3.40.50.150">
    <property type="entry name" value="Vaccinia Virus protein VP39"/>
    <property type="match status" value="1"/>
</dbReference>
<protein>
    <recommendedName>
        <fullName evidence="7">Autophagy-related protein</fullName>
    </recommendedName>
</protein>
<keyword evidence="5 7" id="KW-1133">Transmembrane helix</keyword>
<gene>
    <name evidence="9" type="primary">ATG22_1</name>
    <name evidence="9" type="ORF">BGW38_002552</name>
</gene>
<dbReference type="GO" id="GO:0012505">
    <property type="term" value="C:endomembrane system"/>
    <property type="evidence" value="ECO:0007669"/>
    <property type="project" value="UniProtKB-SubCell"/>
</dbReference>
<proteinExistence type="inferred from homology"/>
<dbReference type="InterPro" id="IPR036259">
    <property type="entry name" value="MFS_trans_sf"/>
</dbReference>
<accession>A0A9P6G1Q0</accession>
<comment type="subcellular location">
    <subcellularLocation>
        <location evidence="1">Endomembrane system</location>
        <topology evidence="1">Multi-pass membrane protein</topology>
    </subcellularLocation>
    <subcellularLocation>
        <location evidence="7">Vacuole membrane</location>
        <topology evidence="7">Multi-pass membrane protein</topology>
    </subcellularLocation>
</comment>
<dbReference type="SUPFAM" id="SSF53335">
    <property type="entry name" value="S-adenosyl-L-methionine-dependent methyltransferases"/>
    <property type="match status" value="1"/>
</dbReference>
<comment type="caution">
    <text evidence="9">The sequence shown here is derived from an EMBL/GenBank/DDBJ whole genome shotgun (WGS) entry which is preliminary data.</text>
</comment>
<feature type="region of interest" description="Disordered" evidence="8">
    <location>
        <begin position="542"/>
        <end position="575"/>
    </location>
</feature>
<dbReference type="GO" id="GO:0005774">
    <property type="term" value="C:vacuolar membrane"/>
    <property type="evidence" value="ECO:0007669"/>
    <property type="project" value="UniProtKB-SubCell"/>
</dbReference>
<dbReference type="InterPro" id="IPR024671">
    <property type="entry name" value="Atg22-like"/>
</dbReference>
<dbReference type="Pfam" id="PF11700">
    <property type="entry name" value="ATG22"/>
    <property type="match status" value="1"/>
</dbReference>
<name>A0A9P6G1Q0_9FUNG</name>
<dbReference type="OrthoDB" id="443981at2759"/>
<keyword evidence="7" id="KW-0926">Vacuole</keyword>
<feature type="transmembrane region" description="Helical" evidence="7">
    <location>
        <begin position="254"/>
        <end position="273"/>
    </location>
</feature>
<keyword evidence="6 7" id="KW-0472">Membrane</keyword>
<feature type="transmembrane region" description="Helical" evidence="7">
    <location>
        <begin position="140"/>
        <end position="159"/>
    </location>
</feature>
<feature type="transmembrane region" description="Helical" evidence="7">
    <location>
        <begin position="223"/>
        <end position="248"/>
    </location>
</feature>
<evidence type="ECO:0000256" key="6">
    <source>
        <dbReference type="ARBA" id="ARBA00023136"/>
    </source>
</evidence>
<evidence type="ECO:0000256" key="3">
    <source>
        <dbReference type="ARBA" id="ARBA00022448"/>
    </source>
</evidence>
<keyword evidence="3 7" id="KW-0813">Transport</keyword>
<dbReference type="PANTHER" id="PTHR23519">
    <property type="entry name" value="AUTOPHAGY-RELATED PROTEIN 22"/>
    <property type="match status" value="1"/>
</dbReference>
<dbReference type="GO" id="GO:0006914">
    <property type="term" value="P:autophagy"/>
    <property type="evidence" value="ECO:0007669"/>
    <property type="project" value="UniProtKB-KW"/>
</dbReference>
<feature type="transmembrane region" description="Helical" evidence="7">
    <location>
        <begin position="108"/>
        <end position="131"/>
    </location>
</feature>
<dbReference type="SUPFAM" id="SSF103473">
    <property type="entry name" value="MFS general substrate transporter"/>
    <property type="match status" value="1"/>
</dbReference>
<feature type="compositionally biased region" description="Acidic residues" evidence="8">
    <location>
        <begin position="545"/>
        <end position="564"/>
    </location>
</feature>
<sequence length="939" mass="105622">MADDPYLRLDKAHSDDDLSDLETEDASTIDISDSTPLRRSEVWAWYCQHISNIGLGSSQLAPMLIQDMASAAGFEASDHSKPCDTSVKPYQCATPIFGNRYYLEPGTISLYISSITAITVLLVTVSIAAIADHSQYRKNLLMVFSTLGSIVALCFFTIYKPSLFWIGAILLPLVYVFYTTSNILCNAFLPFYGRNHPSVLTARSNKESLGVIRKIQEQAVNDIASHSAVLSNIATLVVYSVTIAISVALDESSLSLQIGIAFLGIWWLVWAWGSSPWLLARSGPPVPKGTNLLVYSWKSASINQLPEIAKFLIAWFFLSDGVHTTFSIKGVVLYREIGFSHTESILTSVFSHGTGAIGTYLLMVLRKRWMLSTKTMIYISLTTFAISQFYAVVASCFTSQFGLRQKWEGWTFALILGLVNSTFWTSCQVTISELCPSGHENEWQSIFSLSDRAGACLYQAFVKMPVSIASPSVLPPAMILRLQTLEDRIAYKYSQDRIDQGLDQDGNELPDHPSNHYSQNDDEDEQVSLQWLLKLLVKLETSAPPEEEESSDENDQDQDLDSDSNNEHDLDNPDLQSMHHHHRYIAQPASYTSKVTAKVCKETPQEAEYRKEHGVITERVSSLVAHFCGRAASGAMTRTWNFKTEPPRSLQIHDPSFTGGDVGFKTFGSAYLLSKHITHGDIPQLQPWTPATSSETQNAASSTTTHLPKILELGSGTGLVGFTATLYSNPFGPKVILSDYHPNVLSTLAHNSSLNGLDSRCDIQMLDWRNVLERRRQHCSRWREYYAQTDAHTQHPDRATEYDNVIVEKTAGLALTDDAPEESSELMEEDRMDLILGAEVVYDPGHAELVAHMVDEYLKRDWIRPSNEQGDSKEQHCHRPAFHIMFPLRETHTDVIAEFDFWMDQMGLVDCRQHCEWGREDGETKFLYHWREYVRKEHL</sequence>
<dbReference type="GO" id="GO:0006865">
    <property type="term" value="P:amino acid transport"/>
    <property type="evidence" value="ECO:0007669"/>
    <property type="project" value="UniProtKB-KW"/>
</dbReference>
<evidence type="ECO:0000313" key="10">
    <source>
        <dbReference type="Proteomes" id="UP000780801"/>
    </source>
</evidence>
<comment type="similarity">
    <text evidence="2 7">Belongs to the ATG22 family.</text>
</comment>
<keyword evidence="10" id="KW-1185">Reference proteome</keyword>
<evidence type="ECO:0000256" key="2">
    <source>
        <dbReference type="ARBA" id="ARBA00006978"/>
    </source>
</evidence>
<feature type="transmembrane region" description="Helical" evidence="7">
    <location>
        <begin position="165"/>
        <end position="189"/>
    </location>
</feature>
<dbReference type="InterPro" id="IPR019410">
    <property type="entry name" value="Methyltransf_16"/>
</dbReference>
<organism evidence="9 10">
    <name type="scientific">Lunasporangiospora selenospora</name>
    <dbReference type="NCBI Taxonomy" id="979761"/>
    <lineage>
        <taxon>Eukaryota</taxon>
        <taxon>Fungi</taxon>
        <taxon>Fungi incertae sedis</taxon>
        <taxon>Mucoromycota</taxon>
        <taxon>Mortierellomycotina</taxon>
        <taxon>Mortierellomycetes</taxon>
        <taxon>Mortierellales</taxon>
        <taxon>Mortierellaceae</taxon>
        <taxon>Lunasporangiospora</taxon>
    </lineage>
</organism>
<evidence type="ECO:0000313" key="9">
    <source>
        <dbReference type="EMBL" id="KAF9585404.1"/>
    </source>
</evidence>
<evidence type="ECO:0000256" key="4">
    <source>
        <dbReference type="ARBA" id="ARBA00022692"/>
    </source>
</evidence>
<evidence type="ECO:0000256" key="1">
    <source>
        <dbReference type="ARBA" id="ARBA00004127"/>
    </source>
</evidence>
<feature type="transmembrane region" description="Helical" evidence="7">
    <location>
        <begin position="377"/>
        <end position="397"/>
    </location>
</feature>
<dbReference type="AlphaFoldDB" id="A0A9P6G1Q0"/>
<evidence type="ECO:0000256" key="8">
    <source>
        <dbReference type="SAM" id="MobiDB-lite"/>
    </source>
</evidence>
<dbReference type="Pfam" id="PF10294">
    <property type="entry name" value="Methyltransf_16"/>
    <property type="match status" value="1"/>
</dbReference>
<dbReference type="InterPro" id="IPR050495">
    <property type="entry name" value="ATG22/LtaA_families"/>
</dbReference>
<feature type="region of interest" description="Disordered" evidence="8">
    <location>
        <begin position="500"/>
        <end position="523"/>
    </location>
</feature>
<comment type="function">
    <text evidence="7">Vacuolar effluxer which mediate the efflux of amino acids resulting from autophagic degradation. The release of autophagic amino acids allows the maintenance of protein synthesis and viability during nitrogen starvation.</text>
</comment>
<comment type="caution">
    <text evidence="7">Lacks conserved residue(s) required for the propagation of feature annotation.</text>
</comment>
<keyword evidence="7" id="KW-0072">Autophagy</keyword>
<dbReference type="EMBL" id="JAABOA010000190">
    <property type="protein sequence ID" value="KAF9585404.1"/>
    <property type="molecule type" value="Genomic_DNA"/>
</dbReference>
<feature type="transmembrane region" description="Helical" evidence="7">
    <location>
        <begin position="345"/>
        <end position="365"/>
    </location>
</feature>
<keyword evidence="7" id="KW-0029">Amino-acid transport</keyword>
<dbReference type="Proteomes" id="UP000780801">
    <property type="component" value="Unassembled WGS sequence"/>
</dbReference>